<dbReference type="VEuPathDB" id="FungiDB:ASPGLDRAFT_138884"/>
<dbReference type="PANTHER" id="PTHR15496:SF2">
    <property type="entry name" value="GENERAL TRANSCRIPTION FACTOR 3C POLYPEPTIDE 4"/>
    <property type="match status" value="1"/>
</dbReference>
<dbReference type="EMBL" id="KV878937">
    <property type="protein sequence ID" value="OJJ78460.1"/>
    <property type="molecule type" value="Genomic_DNA"/>
</dbReference>
<dbReference type="OrthoDB" id="6021743at2759"/>
<dbReference type="GeneID" id="34457917"/>
<dbReference type="Pfam" id="PF12660">
    <property type="entry name" value="zf-TFIIIC"/>
    <property type="match status" value="1"/>
</dbReference>
<dbReference type="PANTHER" id="PTHR15496">
    <property type="entry name" value="GENERAL TRANSCRIPTION FACTOR 3C POLYPEPTIDE 4 FAMILY"/>
    <property type="match status" value="1"/>
</dbReference>
<dbReference type="InterPro" id="IPR024764">
    <property type="entry name" value="TFIIIC_Znf"/>
</dbReference>
<feature type="domain" description="Transcription factor IIIC 90kDa subunit N-terminal" evidence="1">
    <location>
        <begin position="19"/>
        <end position="515"/>
    </location>
</feature>
<evidence type="ECO:0000313" key="3">
    <source>
        <dbReference type="EMBL" id="OJJ78460.1"/>
    </source>
</evidence>
<protein>
    <recommendedName>
        <fullName evidence="5">Transcription factor IIIC putative zinc-finger domain-containing protein</fullName>
    </recommendedName>
</protein>
<accession>A0A1L9V3G2</accession>
<gene>
    <name evidence="3" type="ORF">ASPGLDRAFT_138884</name>
</gene>
<dbReference type="Pfam" id="PF12657">
    <property type="entry name" value="TFIIIC_delta"/>
    <property type="match status" value="1"/>
</dbReference>
<evidence type="ECO:0000259" key="1">
    <source>
        <dbReference type="Pfam" id="PF12657"/>
    </source>
</evidence>
<keyword evidence="4" id="KW-1185">Reference proteome</keyword>
<dbReference type="RefSeq" id="XP_022395158.1">
    <property type="nucleotide sequence ID" value="XM_022541656.1"/>
</dbReference>
<organism evidence="3 4">
    <name type="scientific">Aspergillus glaucus CBS 516.65</name>
    <dbReference type="NCBI Taxonomy" id="1160497"/>
    <lineage>
        <taxon>Eukaryota</taxon>
        <taxon>Fungi</taxon>
        <taxon>Dikarya</taxon>
        <taxon>Ascomycota</taxon>
        <taxon>Pezizomycotina</taxon>
        <taxon>Eurotiomycetes</taxon>
        <taxon>Eurotiomycetidae</taxon>
        <taxon>Eurotiales</taxon>
        <taxon>Aspergillaceae</taxon>
        <taxon>Aspergillus</taxon>
        <taxon>Aspergillus subgen. Aspergillus</taxon>
    </lineage>
</organism>
<proteinExistence type="predicted"/>
<name>A0A1L9V3G2_ASPGL</name>
<dbReference type="InterPro" id="IPR044230">
    <property type="entry name" value="GTF3C4"/>
</dbReference>
<dbReference type="AlphaFoldDB" id="A0A1L9V3G2"/>
<dbReference type="GO" id="GO:0000127">
    <property type="term" value="C:transcription factor TFIIIC complex"/>
    <property type="evidence" value="ECO:0007669"/>
    <property type="project" value="InterPro"/>
</dbReference>
<dbReference type="GO" id="GO:0004402">
    <property type="term" value="F:histone acetyltransferase activity"/>
    <property type="evidence" value="ECO:0007669"/>
    <property type="project" value="InterPro"/>
</dbReference>
<evidence type="ECO:0000259" key="2">
    <source>
        <dbReference type="Pfam" id="PF12660"/>
    </source>
</evidence>
<evidence type="ECO:0000313" key="4">
    <source>
        <dbReference type="Proteomes" id="UP000184300"/>
    </source>
</evidence>
<dbReference type="GO" id="GO:0006384">
    <property type="term" value="P:transcription initiation at RNA polymerase III promoter"/>
    <property type="evidence" value="ECO:0007669"/>
    <property type="project" value="InterPro"/>
</dbReference>
<dbReference type="InterPro" id="IPR024761">
    <property type="entry name" value="TFIIIC_delta_N"/>
</dbReference>
<sequence>MLSPVTLRIFPSCYDCLSWSDDGELAVAAGEYVHILTPRSAAERQTANDTGTAGGQWHFSRFRTNLFTASEWPVIYPQDRQTFSLGAEQSNSTIVGLKWSPPGLGRHRRCVLSVLTSNLMLSFYEPVGLGKWTRVAIVNDALKSYFEPLVQEEGPKLRKSTIRSFSWCPPIKAPRSEKPSTPYSVPDAETRWGVQLLAATNDDNEVILLRTQRSKPEPNPTSSYVLKLLSITALGDLAGNYPMIHPGSVFSTTLKSRIKASNLSCGPWLFQTSGTQQNTYSVASNVAVLYGTKLRVVKLDVKLTHENDTTKSDSRHKTSAKTTELTGLSGICYDRHYTGPFQWLYTEASQEVLLAAGIFGGLAVVSVSAARYLTGDIESTEIQTQEWPFHENTVTGLQTDESRHWEPISGMFSTSNERDQQSALYLSTIGGYGAAQVFNGLSDHTPFFLPPWKAAIDDYTDQFDIDRDLGGMVIGRTWGLACHNDHLAVAFTVHPKDMIEYRTAAEERTTVVFIPLDKQSEEESAVAISQLPADQTAELQREKREAVLGYILHADQRPDGYSALSKKVIYAAVRCVILDCKNEALLARARESLEWLVTLTGLDLRDEMSRLSVVEPKSHETLEPPGKEIFEQCDICDASIALNSVQESQCANGHVFARCTLTFLSIQEPGVSKFCSDCGTEYLDGDLLGSHYDEDVRSTCQTLCDAFDVCIYCGGKSRP</sequence>
<dbReference type="Proteomes" id="UP000184300">
    <property type="component" value="Unassembled WGS sequence"/>
</dbReference>
<dbReference type="STRING" id="1160497.A0A1L9V3G2"/>
<feature type="domain" description="Transcription factor IIIC putative zinc-finger" evidence="2">
    <location>
        <begin position="621"/>
        <end position="716"/>
    </location>
</feature>
<reference evidence="4" key="1">
    <citation type="journal article" date="2017" name="Genome Biol.">
        <title>Comparative genomics reveals high biological diversity and specific adaptations in the industrially and medically important fungal genus Aspergillus.</title>
        <authorList>
            <person name="de Vries R.P."/>
            <person name="Riley R."/>
            <person name="Wiebenga A."/>
            <person name="Aguilar-Osorio G."/>
            <person name="Amillis S."/>
            <person name="Uchima C.A."/>
            <person name="Anderluh G."/>
            <person name="Asadollahi M."/>
            <person name="Askin M."/>
            <person name="Barry K."/>
            <person name="Battaglia E."/>
            <person name="Bayram O."/>
            <person name="Benocci T."/>
            <person name="Braus-Stromeyer S.A."/>
            <person name="Caldana C."/>
            <person name="Canovas D."/>
            <person name="Cerqueira G.C."/>
            <person name="Chen F."/>
            <person name="Chen W."/>
            <person name="Choi C."/>
            <person name="Clum A."/>
            <person name="Dos Santos R.A."/>
            <person name="Damasio A.R."/>
            <person name="Diallinas G."/>
            <person name="Emri T."/>
            <person name="Fekete E."/>
            <person name="Flipphi M."/>
            <person name="Freyberg S."/>
            <person name="Gallo A."/>
            <person name="Gournas C."/>
            <person name="Habgood R."/>
            <person name="Hainaut M."/>
            <person name="Harispe M.L."/>
            <person name="Henrissat B."/>
            <person name="Hilden K.S."/>
            <person name="Hope R."/>
            <person name="Hossain A."/>
            <person name="Karabika E."/>
            <person name="Karaffa L."/>
            <person name="Karanyi Z."/>
            <person name="Krasevec N."/>
            <person name="Kuo A."/>
            <person name="Kusch H."/>
            <person name="LaButti K."/>
            <person name="Lagendijk E.L."/>
            <person name="Lapidus A."/>
            <person name="Levasseur A."/>
            <person name="Lindquist E."/>
            <person name="Lipzen A."/>
            <person name="Logrieco A.F."/>
            <person name="MacCabe A."/>
            <person name="Maekelae M.R."/>
            <person name="Malavazi I."/>
            <person name="Melin P."/>
            <person name="Meyer V."/>
            <person name="Mielnichuk N."/>
            <person name="Miskei M."/>
            <person name="Molnar A.P."/>
            <person name="Mule G."/>
            <person name="Ngan C.Y."/>
            <person name="Orejas M."/>
            <person name="Orosz E."/>
            <person name="Ouedraogo J.P."/>
            <person name="Overkamp K.M."/>
            <person name="Park H.-S."/>
            <person name="Perrone G."/>
            <person name="Piumi F."/>
            <person name="Punt P.J."/>
            <person name="Ram A.F."/>
            <person name="Ramon A."/>
            <person name="Rauscher S."/>
            <person name="Record E."/>
            <person name="Riano-Pachon D.M."/>
            <person name="Robert V."/>
            <person name="Roehrig J."/>
            <person name="Ruller R."/>
            <person name="Salamov A."/>
            <person name="Salih N.S."/>
            <person name="Samson R.A."/>
            <person name="Sandor E."/>
            <person name="Sanguinetti M."/>
            <person name="Schuetze T."/>
            <person name="Sepcic K."/>
            <person name="Shelest E."/>
            <person name="Sherlock G."/>
            <person name="Sophianopoulou V."/>
            <person name="Squina F.M."/>
            <person name="Sun H."/>
            <person name="Susca A."/>
            <person name="Todd R.B."/>
            <person name="Tsang A."/>
            <person name="Unkles S.E."/>
            <person name="van de Wiele N."/>
            <person name="van Rossen-Uffink D."/>
            <person name="Oliveira J.V."/>
            <person name="Vesth T.C."/>
            <person name="Visser J."/>
            <person name="Yu J.-H."/>
            <person name="Zhou M."/>
            <person name="Andersen M.R."/>
            <person name="Archer D.B."/>
            <person name="Baker S.E."/>
            <person name="Benoit I."/>
            <person name="Brakhage A.A."/>
            <person name="Braus G.H."/>
            <person name="Fischer R."/>
            <person name="Frisvad J.C."/>
            <person name="Goldman G.H."/>
            <person name="Houbraken J."/>
            <person name="Oakley B."/>
            <person name="Pocsi I."/>
            <person name="Scazzocchio C."/>
            <person name="Seiboth B."/>
            <person name="vanKuyk P.A."/>
            <person name="Wortman J."/>
            <person name="Dyer P.S."/>
            <person name="Grigoriev I.V."/>
        </authorList>
    </citation>
    <scope>NUCLEOTIDE SEQUENCE [LARGE SCALE GENOMIC DNA]</scope>
    <source>
        <strain evidence="4">CBS 516.65</strain>
    </source>
</reference>
<evidence type="ECO:0008006" key="5">
    <source>
        <dbReference type="Google" id="ProtNLM"/>
    </source>
</evidence>